<dbReference type="AlphaFoldDB" id="B9W0T2"/>
<dbReference type="EMBL" id="FJ626843">
    <property type="protein sequence ID" value="ACM47540.1"/>
    <property type="molecule type" value="Genomic_DNA"/>
</dbReference>
<keyword evidence="1" id="KW-0812">Transmembrane</keyword>
<name>B9W0T2_9GAMM</name>
<dbReference type="RefSeq" id="WP_012660738.1">
    <property type="nucleotide sequence ID" value="NC_012035.1"/>
</dbReference>
<proteinExistence type="predicted"/>
<reference evidence="2" key="1">
    <citation type="journal article" date="2009" name="Plasmid">
        <title>Characterization of a cryptic plasmid pSFKW33 from Shewanella sp. 33B.</title>
        <authorList>
            <person name="Werbowy K."/>
            <person name="Cieslinski H."/>
            <person name="Kur J."/>
        </authorList>
    </citation>
    <scope>NUCLEOTIDE SEQUENCE</scope>
    <source>
        <strain evidence="2">33B</strain>
        <plasmid evidence="2">pSFKW33</plasmid>
    </source>
</reference>
<accession>B9W0T2</accession>
<evidence type="ECO:0000256" key="1">
    <source>
        <dbReference type="SAM" id="Phobius"/>
    </source>
</evidence>
<geneLocation type="plasmid" evidence="2">
    <name>pSFKW33</name>
</geneLocation>
<gene>
    <name evidence="2" type="primary">hp2</name>
</gene>
<keyword evidence="2" id="KW-0614">Plasmid</keyword>
<feature type="transmembrane region" description="Helical" evidence="1">
    <location>
        <begin position="6"/>
        <end position="26"/>
    </location>
</feature>
<keyword evidence="1" id="KW-1133">Transmembrane helix</keyword>
<keyword evidence="1" id="KW-0472">Membrane</keyword>
<protein>
    <submittedName>
        <fullName evidence="2">Uncharacterized protein</fullName>
    </submittedName>
</protein>
<organism evidence="2">
    <name type="scientific">Shewanella sp. 33B</name>
    <dbReference type="NCBI Taxonomy" id="592146"/>
    <lineage>
        <taxon>Bacteria</taxon>
        <taxon>Pseudomonadati</taxon>
        <taxon>Pseudomonadota</taxon>
        <taxon>Gammaproteobacteria</taxon>
        <taxon>Alteromonadales</taxon>
        <taxon>Shewanellaceae</taxon>
        <taxon>Shewanella</taxon>
    </lineage>
</organism>
<sequence length="189" mass="22210">MEIKDMTSLFNLLGGIASFLAIALILQGRWFEWRPLKVSKIYDITHDGSKYSTLIFKIRSRVPYETKLYSPQVLGRKTYSVNMHYKSIPVEEEQIGLSFLDMDRFETVPPFGLIEITIDFFEGVRISDAKYLFCHTSHKPFSSKIQKIDLLRSQVSIRSKHNSLKFDCKLKATFYRLWLKFTSMFSRNR</sequence>
<evidence type="ECO:0000313" key="2">
    <source>
        <dbReference type="EMBL" id="ACM47540.1"/>
    </source>
</evidence>